<feature type="region of interest" description="Disordered" evidence="1">
    <location>
        <begin position="171"/>
        <end position="200"/>
    </location>
</feature>
<name>A0A835GK49_SPOEX</name>
<organism evidence="2 3">
    <name type="scientific">Spodoptera exigua</name>
    <name type="common">Beet armyworm</name>
    <name type="synonym">Noctua fulgens</name>
    <dbReference type="NCBI Taxonomy" id="7107"/>
    <lineage>
        <taxon>Eukaryota</taxon>
        <taxon>Metazoa</taxon>
        <taxon>Ecdysozoa</taxon>
        <taxon>Arthropoda</taxon>
        <taxon>Hexapoda</taxon>
        <taxon>Insecta</taxon>
        <taxon>Pterygota</taxon>
        <taxon>Neoptera</taxon>
        <taxon>Endopterygota</taxon>
        <taxon>Lepidoptera</taxon>
        <taxon>Glossata</taxon>
        <taxon>Ditrysia</taxon>
        <taxon>Noctuoidea</taxon>
        <taxon>Noctuidae</taxon>
        <taxon>Amphipyrinae</taxon>
        <taxon>Spodoptera</taxon>
    </lineage>
</organism>
<accession>A0A835GK49</accession>
<sequence>MSVFDGEIEYRTVYMVDFDAKKKPKKGSNGLPQTMKLDGVISSDGQVIAELFSSKSPRRKAVDDNCLIVGVSRDMLKPKKEKQKHPDVLCPVSREYYKDAVTRFAEDYPKLTKKYMMKDIDSVLIENEIKDLKRTEYLNKYCSRDLPFMSVNLARRARALQTLRLPDDVAIPDTSHRGSFRPPKPEKYAEPPSSMSMKPRYDDSLQKELRRILRVNTGETTYGACHGLLAKVILEKNPFGKPRKEPRYGRWKNPYMFTYRI</sequence>
<dbReference type="AlphaFoldDB" id="A0A835GK49"/>
<comment type="caution">
    <text evidence="2">The sequence shown here is derived from an EMBL/GenBank/DDBJ whole genome shotgun (WGS) entry which is preliminary data.</text>
</comment>
<gene>
    <name evidence="2" type="ORF">HW555_005403</name>
</gene>
<reference evidence="2" key="1">
    <citation type="submission" date="2020-08" db="EMBL/GenBank/DDBJ databases">
        <title>Spodoptera exigua strain:BAW_Kor-Di-RS1 Genome sequencing and assembly.</title>
        <authorList>
            <person name="Kim J."/>
            <person name="Nam H.Y."/>
            <person name="Kwon M."/>
            <person name="Choi J.H."/>
            <person name="Cho S.R."/>
            <person name="Kim G.-H."/>
        </authorList>
    </citation>
    <scope>NUCLEOTIDE SEQUENCE</scope>
    <source>
        <strain evidence="2">BAW_Kor-Di-RS1</strain>
        <tissue evidence="2">Whole-body</tissue>
    </source>
</reference>
<evidence type="ECO:0000313" key="2">
    <source>
        <dbReference type="EMBL" id="KAF9417480.1"/>
    </source>
</evidence>
<evidence type="ECO:0000313" key="3">
    <source>
        <dbReference type="Proteomes" id="UP000648187"/>
    </source>
</evidence>
<protein>
    <submittedName>
        <fullName evidence="2">Uncharacterized protein</fullName>
    </submittedName>
</protein>
<proteinExistence type="predicted"/>
<keyword evidence="3" id="KW-1185">Reference proteome</keyword>
<dbReference type="Proteomes" id="UP000648187">
    <property type="component" value="Unassembled WGS sequence"/>
</dbReference>
<dbReference type="EMBL" id="JACKWZ010000070">
    <property type="protein sequence ID" value="KAF9417480.1"/>
    <property type="molecule type" value="Genomic_DNA"/>
</dbReference>
<evidence type="ECO:0000256" key="1">
    <source>
        <dbReference type="SAM" id="MobiDB-lite"/>
    </source>
</evidence>